<dbReference type="InterPro" id="IPR007842">
    <property type="entry name" value="HEPN_dom"/>
</dbReference>
<dbReference type="Gene3D" id="1.20.120.330">
    <property type="entry name" value="Nucleotidyltransferases domain 2"/>
    <property type="match status" value="1"/>
</dbReference>
<dbReference type="EMBL" id="BMOY01000039">
    <property type="protein sequence ID" value="GGJ11788.1"/>
    <property type="molecule type" value="Genomic_DNA"/>
</dbReference>
<sequence length="144" mass="16053">MQPPGQERYAQAASRHLQDAKLLLAHGRYDNAVYLSGYVAECCLKAVIEQFATTVAARRYGHDLRSLRRALVLYPRAEAYIPAEVIERTALVRGHPHRRYWPSGAWSAAEAADIVGLADRIHQQTVARLVLHGLLRKEDLDGAG</sequence>
<dbReference type="SUPFAM" id="SSF81593">
    <property type="entry name" value="Nucleotidyltransferase substrate binding subunit/domain"/>
    <property type="match status" value="1"/>
</dbReference>
<comment type="caution">
    <text evidence="2">The sequence shown here is derived from an EMBL/GenBank/DDBJ whole genome shotgun (WGS) entry which is preliminary data.</text>
</comment>
<organism evidence="2 3">
    <name type="scientific">Alicyclobacillus cellulosilyticus</name>
    <dbReference type="NCBI Taxonomy" id="1003997"/>
    <lineage>
        <taxon>Bacteria</taxon>
        <taxon>Bacillati</taxon>
        <taxon>Bacillota</taxon>
        <taxon>Bacilli</taxon>
        <taxon>Bacillales</taxon>
        <taxon>Alicyclobacillaceae</taxon>
        <taxon>Alicyclobacillus</taxon>
    </lineage>
</organism>
<evidence type="ECO:0000313" key="2">
    <source>
        <dbReference type="EMBL" id="GGJ11788.1"/>
    </source>
</evidence>
<feature type="domain" description="HEPN" evidence="1">
    <location>
        <begin position="10"/>
        <end position="121"/>
    </location>
</feature>
<keyword evidence="3" id="KW-1185">Reference proteome</keyword>
<accession>A0A917KF60</accession>
<evidence type="ECO:0000313" key="3">
    <source>
        <dbReference type="Proteomes" id="UP000637695"/>
    </source>
</evidence>
<dbReference type="Proteomes" id="UP000637695">
    <property type="component" value="Unassembled WGS sequence"/>
</dbReference>
<dbReference type="Pfam" id="PF05168">
    <property type="entry name" value="HEPN"/>
    <property type="match status" value="1"/>
</dbReference>
<evidence type="ECO:0000259" key="1">
    <source>
        <dbReference type="PROSITE" id="PS50910"/>
    </source>
</evidence>
<reference evidence="2" key="1">
    <citation type="journal article" date="2014" name="Int. J. Syst. Evol. Microbiol.">
        <title>Complete genome sequence of Corynebacterium casei LMG S-19264T (=DSM 44701T), isolated from a smear-ripened cheese.</title>
        <authorList>
            <consortium name="US DOE Joint Genome Institute (JGI-PGF)"/>
            <person name="Walter F."/>
            <person name="Albersmeier A."/>
            <person name="Kalinowski J."/>
            <person name="Ruckert C."/>
        </authorList>
    </citation>
    <scope>NUCLEOTIDE SEQUENCE</scope>
    <source>
        <strain evidence="2">JCM 18487</strain>
    </source>
</reference>
<dbReference type="RefSeq" id="WP_188883017.1">
    <property type="nucleotide sequence ID" value="NZ_BMOY01000039.1"/>
</dbReference>
<protein>
    <recommendedName>
        <fullName evidence="1">HEPN domain-containing protein</fullName>
    </recommendedName>
</protein>
<reference evidence="2" key="2">
    <citation type="submission" date="2020-09" db="EMBL/GenBank/DDBJ databases">
        <authorList>
            <person name="Sun Q."/>
            <person name="Ohkuma M."/>
        </authorList>
    </citation>
    <scope>NUCLEOTIDE SEQUENCE</scope>
    <source>
        <strain evidence="2">JCM 18487</strain>
    </source>
</reference>
<name>A0A917KF60_9BACL</name>
<dbReference type="AlphaFoldDB" id="A0A917KF60"/>
<dbReference type="PROSITE" id="PS50910">
    <property type="entry name" value="HEPN"/>
    <property type="match status" value="1"/>
</dbReference>
<proteinExistence type="predicted"/>
<gene>
    <name evidence="2" type="ORF">GCM10010885_21390</name>
</gene>